<dbReference type="Proteomes" id="UP000229897">
    <property type="component" value="Chromosome"/>
</dbReference>
<keyword evidence="2" id="KW-1185">Reference proteome</keyword>
<reference evidence="1" key="1">
    <citation type="submission" date="2017-10" db="EMBL/GenBank/DDBJ databases">
        <title>Massilia psychrophilum sp. nov., a novel purple-pigmented bacterium isolated from Tianshan glacier, Xinjiang Municipality, China.</title>
        <authorList>
            <person name="Wang H."/>
        </authorList>
    </citation>
    <scope>NUCLEOTIDE SEQUENCE [LARGE SCALE GENOMIC DNA]</scope>
    <source>
        <strain evidence="1">B2</strain>
    </source>
</reference>
<dbReference type="OrthoDB" id="9796845at2"/>
<dbReference type="InterPro" id="IPR043519">
    <property type="entry name" value="NT_sf"/>
</dbReference>
<dbReference type="Pfam" id="PF10127">
    <property type="entry name" value="RlaP"/>
    <property type="match status" value="1"/>
</dbReference>
<evidence type="ECO:0000313" key="2">
    <source>
        <dbReference type="Proteomes" id="UP000229897"/>
    </source>
</evidence>
<sequence length="262" mass="30044">MIPVEVRAEIMRRLARTEQEEGVRILLAIESGSRAWGFASPNSDYDVRFIYAREADWYLAVDLEERRDVIEYPIVDDIDLNGWDLRKALRLLWKTNPAMVEWIQSPISYIETGGFGAGARDLLPTLYSAERGIYHYRSMAKTNYANHLSGDQVPLKKYFYVLRALLSVHWIERYGTAAPIEFHKLLHLLDHRRDLLAEIDALLEKKRAAPELGLSEPIASLNDFIEQELARLESVQPLPAPRVQPLPGLNALFHAVLREQQG</sequence>
<dbReference type="GO" id="GO:0016740">
    <property type="term" value="F:transferase activity"/>
    <property type="evidence" value="ECO:0007669"/>
    <property type="project" value="UniProtKB-KW"/>
</dbReference>
<dbReference type="EMBL" id="CP024608">
    <property type="protein sequence ID" value="ATQ78132.1"/>
    <property type="molecule type" value="Genomic_DNA"/>
</dbReference>
<dbReference type="PANTHER" id="PTHR34817:SF2">
    <property type="entry name" value="NUCLEOTIDYLTRANSFERASE"/>
    <property type="match status" value="1"/>
</dbReference>
<organism evidence="1 2">
    <name type="scientific">Massilia violaceinigra</name>
    <dbReference type="NCBI Taxonomy" id="2045208"/>
    <lineage>
        <taxon>Bacteria</taxon>
        <taxon>Pseudomonadati</taxon>
        <taxon>Pseudomonadota</taxon>
        <taxon>Betaproteobacteria</taxon>
        <taxon>Burkholderiales</taxon>
        <taxon>Oxalobacteraceae</taxon>
        <taxon>Telluria group</taxon>
        <taxon>Massilia</taxon>
    </lineage>
</organism>
<accession>A0A2D2DT28</accession>
<gene>
    <name evidence="1" type="ORF">CR152_29190</name>
</gene>
<dbReference type="InterPro" id="IPR018775">
    <property type="entry name" value="RlaP"/>
</dbReference>
<name>A0A2D2DT28_9BURK</name>
<dbReference type="RefSeq" id="WP_099880884.1">
    <property type="nucleotide sequence ID" value="NZ_CP024608.1"/>
</dbReference>
<evidence type="ECO:0000313" key="1">
    <source>
        <dbReference type="EMBL" id="ATQ78132.1"/>
    </source>
</evidence>
<proteinExistence type="predicted"/>
<dbReference type="PANTHER" id="PTHR34817">
    <property type="entry name" value="NUCLEOTIDYLTRANSFERASE"/>
    <property type="match status" value="1"/>
</dbReference>
<dbReference type="AlphaFoldDB" id="A0A2D2DT28"/>
<dbReference type="SUPFAM" id="SSF81301">
    <property type="entry name" value="Nucleotidyltransferase"/>
    <property type="match status" value="1"/>
</dbReference>
<dbReference type="KEGG" id="mass:CR152_29190"/>
<keyword evidence="1" id="KW-0808">Transferase</keyword>
<protein>
    <submittedName>
        <fullName evidence="1">Nucleotidyltransferase</fullName>
    </submittedName>
</protein>